<dbReference type="Proteomes" id="UP000436088">
    <property type="component" value="Unassembled WGS sequence"/>
</dbReference>
<accession>A0A6A3D0S2</accession>
<dbReference type="GO" id="GO:0005737">
    <property type="term" value="C:cytoplasm"/>
    <property type="evidence" value="ECO:0007669"/>
    <property type="project" value="UniProtKB-SubCell"/>
</dbReference>
<dbReference type="PANTHER" id="PTHR31250:SF38">
    <property type="entry name" value="IQ DOMAIN-CONTAINING PROTEIN IQM6"/>
    <property type="match status" value="1"/>
</dbReference>
<comment type="caution">
    <text evidence="6">The sequence shown here is derived from an EMBL/GenBank/DDBJ whole genome shotgun (WGS) entry which is preliminary data.</text>
</comment>
<dbReference type="PANTHER" id="PTHR31250">
    <property type="entry name" value="IQ DOMAIN-CONTAINING PROTEIN IQM3"/>
    <property type="match status" value="1"/>
</dbReference>
<sequence length="599" mass="67139">MESKLSSRIGSNHVQSMLGKSLSFNEVKVKTRLQSLSLKRPASDPKGMDPNGSGNMLLEESSSSENPTFVETESFMKSNNDKVDNTVENQGSNFAENGGRQHQAALRLQKVYKSFRTRRKLADCAVVAEQKWWELLDFAELKRTSVSFFEIEKQKTAVSRWSRARTRAAKVGKGLSKDEKARKLALQHWLEAIDPRHRYGHNLQFYYTTWLQCESQQPFFYWLDIGDGKEISLEKCPRSKLQQQCIKYLGPVSLIYLLIFVFPYLQVEAIVVDLQAERDSFEVVIRKGKLVYKQSWHVVDTTGGPRDAKWIFVLSASKTLYVGMKNKGTFQHSSFLAGGATLSAGRLIVEDGVLRAIWPHSGHYLPTEENFLEFLSFLQEHNVDLTNVKQFSSEDDEAFSSKNIMVQGNAPEQEGSKHIEETNNENSIQANAELDSDATQNVNISMSRWSRELISKIRALEIASSDDEVDICETGEPPEPAAEGGIEISEECLSEEPKTYQLAQLLSCKWSSGAGARISCMRDYPSELQNRVLEDALLSQTTNSAGASPRTPSFFSPVASTRSLRKGTSLSMICSLEHVPIATVGMGKSKSMCCFEILV</sequence>
<dbReference type="GO" id="GO:0005634">
    <property type="term" value="C:nucleus"/>
    <property type="evidence" value="ECO:0007669"/>
    <property type="project" value="UniProtKB-SubCell"/>
</dbReference>
<dbReference type="InterPro" id="IPR044159">
    <property type="entry name" value="IQM"/>
</dbReference>
<name>A0A6A3D0S2_HIBSY</name>
<gene>
    <name evidence="6" type="ORF">F3Y22_tig00000405pilonHSYRG00032</name>
</gene>
<evidence type="ECO:0000313" key="6">
    <source>
        <dbReference type="EMBL" id="KAE8735170.1"/>
    </source>
</evidence>
<evidence type="ECO:0000256" key="5">
    <source>
        <dbReference type="SAM" id="MobiDB-lite"/>
    </source>
</evidence>
<organism evidence="6 7">
    <name type="scientific">Hibiscus syriacus</name>
    <name type="common">Rose of Sharon</name>
    <dbReference type="NCBI Taxonomy" id="106335"/>
    <lineage>
        <taxon>Eukaryota</taxon>
        <taxon>Viridiplantae</taxon>
        <taxon>Streptophyta</taxon>
        <taxon>Embryophyta</taxon>
        <taxon>Tracheophyta</taxon>
        <taxon>Spermatophyta</taxon>
        <taxon>Magnoliopsida</taxon>
        <taxon>eudicotyledons</taxon>
        <taxon>Gunneridae</taxon>
        <taxon>Pentapetalae</taxon>
        <taxon>rosids</taxon>
        <taxon>malvids</taxon>
        <taxon>Malvales</taxon>
        <taxon>Malvaceae</taxon>
        <taxon>Malvoideae</taxon>
        <taxon>Hibiscus</taxon>
    </lineage>
</organism>
<protein>
    <submittedName>
        <fullName evidence="6">Homogentisate prenyltransferase isoform 1</fullName>
    </submittedName>
</protein>
<evidence type="ECO:0000256" key="4">
    <source>
        <dbReference type="ARBA" id="ARBA00023242"/>
    </source>
</evidence>
<evidence type="ECO:0000256" key="1">
    <source>
        <dbReference type="ARBA" id="ARBA00004123"/>
    </source>
</evidence>
<dbReference type="AlphaFoldDB" id="A0A6A3D0S2"/>
<keyword evidence="7" id="KW-1185">Reference proteome</keyword>
<proteinExistence type="predicted"/>
<comment type="subcellular location">
    <subcellularLocation>
        <location evidence="2">Cytoplasm</location>
    </subcellularLocation>
    <subcellularLocation>
        <location evidence="1">Nucleus</location>
    </subcellularLocation>
</comment>
<keyword evidence="4" id="KW-0539">Nucleus</keyword>
<feature type="region of interest" description="Disordered" evidence="5">
    <location>
        <begin position="35"/>
        <end position="64"/>
    </location>
</feature>
<keyword evidence="3" id="KW-0963">Cytoplasm</keyword>
<dbReference type="EMBL" id="VEPZ02000035">
    <property type="protein sequence ID" value="KAE8735170.1"/>
    <property type="molecule type" value="Genomic_DNA"/>
</dbReference>
<reference evidence="6" key="1">
    <citation type="submission" date="2019-09" db="EMBL/GenBank/DDBJ databases">
        <title>Draft genome information of white flower Hibiscus syriacus.</title>
        <authorList>
            <person name="Kim Y.-M."/>
        </authorList>
    </citation>
    <scope>NUCLEOTIDE SEQUENCE [LARGE SCALE GENOMIC DNA]</scope>
    <source>
        <strain evidence="6">YM2019G1</strain>
    </source>
</reference>
<evidence type="ECO:0000313" key="7">
    <source>
        <dbReference type="Proteomes" id="UP000436088"/>
    </source>
</evidence>
<dbReference type="GO" id="GO:0016740">
    <property type="term" value="F:transferase activity"/>
    <property type="evidence" value="ECO:0007669"/>
    <property type="project" value="UniProtKB-KW"/>
</dbReference>
<evidence type="ECO:0000256" key="2">
    <source>
        <dbReference type="ARBA" id="ARBA00004496"/>
    </source>
</evidence>
<evidence type="ECO:0000256" key="3">
    <source>
        <dbReference type="ARBA" id="ARBA00022490"/>
    </source>
</evidence>